<feature type="transmembrane region" description="Helical" evidence="6">
    <location>
        <begin position="12"/>
        <end position="33"/>
    </location>
</feature>
<dbReference type="CDD" id="cd17325">
    <property type="entry name" value="MFS_MdtG_SLC18_like"/>
    <property type="match status" value="1"/>
</dbReference>
<dbReference type="Gene3D" id="1.20.1720.10">
    <property type="entry name" value="Multidrug resistance protein D"/>
    <property type="match status" value="1"/>
</dbReference>
<feature type="transmembrane region" description="Helical" evidence="6">
    <location>
        <begin position="45"/>
        <end position="64"/>
    </location>
</feature>
<dbReference type="EMBL" id="JAAMOZ010000001">
    <property type="protein sequence ID" value="NIH57755.1"/>
    <property type="molecule type" value="Genomic_DNA"/>
</dbReference>
<organism evidence="8 9">
    <name type="scientific">Brooklawnia cerclae</name>
    <dbReference type="NCBI Taxonomy" id="349934"/>
    <lineage>
        <taxon>Bacteria</taxon>
        <taxon>Bacillati</taxon>
        <taxon>Actinomycetota</taxon>
        <taxon>Actinomycetes</taxon>
        <taxon>Propionibacteriales</taxon>
        <taxon>Propionibacteriaceae</taxon>
        <taxon>Brooklawnia</taxon>
    </lineage>
</organism>
<dbReference type="Proteomes" id="UP000749311">
    <property type="component" value="Unassembled WGS sequence"/>
</dbReference>
<name>A0ABX0SH77_9ACTN</name>
<comment type="subcellular location">
    <subcellularLocation>
        <location evidence="1">Cell membrane</location>
        <topology evidence="1">Multi-pass membrane protein</topology>
    </subcellularLocation>
</comment>
<evidence type="ECO:0000259" key="7">
    <source>
        <dbReference type="PROSITE" id="PS50850"/>
    </source>
</evidence>
<dbReference type="PROSITE" id="PS50850">
    <property type="entry name" value="MFS"/>
    <property type="match status" value="1"/>
</dbReference>
<feature type="transmembrane region" description="Helical" evidence="6">
    <location>
        <begin position="76"/>
        <end position="95"/>
    </location>
</feature>
<feature type="transmembrane region" description="Helical" evidence="6">
    <location>
        <begin position="166"/>
        <end position="184"/>
    </location>
</feature>
<dbReference type="InterPro" id="IPR001958">
    <property type="entry name" value="Tet-R_TetA/multi-R_MdtG-like"/>
</dbReference>
<gene>
    <name evidence="8" type="ORF">FB473_002400</name>
</gene>
<evidence type="ECO:0000256" key="5">
    <source>
        <dbReference type="ARBA" id="ARBA00023136"/>
    </source>
</evidence>
<keyword evidence="5 6" id="KW-0472">Membrane</keyword>
<dbReference type="InterPro" id="IPR036259">
    <property type="entry name" value="MFS_trans_sf"/>
</dbReference>
<evidence type="ECO:0000256" key="4">
    <source>
        <dbReference type="ARBA" id="ARBA00022989"/>
    </source>
</evidence>
<evidence type="ECO:0000256" key="2">
    <source>
        <dbReference type="ARBA" id="ARBA00022448"/>
    </source>
</evidence>
<dbReference type="InterPro" id="IPR020846">
    <property type="entry name" value="MFS_dom"/>
</dbReference>
<evidence type="ECO:0000256" key="3">
    <source>
        <dbReference type="ARBA" id="ARBA00022692"/>
    </source>
</evidence>
<dbReference type="Pfam" id="PF07690">
    <property type="entry name" value="MFS_1"/>
    <property type="match status" value="1"/>
</dbReference>
<evidence type="ECO:0000256" key="6">
    <source>
        <dbReference type="SAM" id="Phobius"/>
    </source>
</evidence>
<keyword evidence="4 6" id="KW-1133">Transmembrane helix</keyword>
<dbReference type="RefSeq" id="WP_341770112.1">
    <property type="nucleotide sequence ID" value="NZ_BAAAOO010000007.1"/>
</dbReference>
<dbReference type="PANTHER" id="PTHR23506:SF23">
    <property type="entry name" value="GH10249P"/>
    <property type="match status" value="1"/>
</dbReference>
<dbReference type="PRINTS" id="PR01035">
    <property type="entry name" value="TCRTETA"/>
</dbReference>
<dbReference type="InterPro" id="IPR050930">
    <property type="entry name" value="MFS_Vesicular_Transporter"/>
</dbReference>
<dbReference type="SUPFAM" id="SSF103473">
    <property type="entry name" value="MFS general substrate transporter"/>
    <property type="match status" value="1"/>
</dbReference>
<feature type="domain" description="Major facilitator superfamily (MFS) profile" evidence="7">
    <location>
        <begin position="11"/>
        <end position="389"/>
    </location>
</feature>
<reference evidence="8 9" key="1">
    <citation type="submission" date="2020-02" db="EMBL/GenBank/DDBJ databases">
        <title>Sequencing the genomes of 1000 actinobacteria strains.</title>
        <authorList>
            <person name="Klenk H.-P."/>
        </authorList>
    </citation>
    <scope>NUCLEOTIDE SEQUENCE [LARGE SCALE GENOMIC DNA]</scope>
    <source>
        <strain evidence="8 9">DSM 19609</strain>
    </source>
</reference>
<evidence type="ECO:0000313" key="8">
    <source>
        <dbReference type="EMBL" id="NIH57755.1"/>
    </source>
</evidence>
<sequence length="396" mass="39519">MTRLPTGLPRDVWVLSLVAFLVAVGFGVMVPVLPVFARGFGVSQLAVGAVISAFALSRLIMSPWCGRLNRAIGERVALGVGIGIVAASTAGAGLARTYAQLLVLRGLGGIGSAMFSVAAMTLLLASADASLRGRASALYSGGFLLGGMAGPAVGGALAAISIRAPFFFYAGTLVLAGAAGLLLLRTRAAATAEAPGSETGPALRAVVREPRYQAACLANFASGWQAQGARSTLVPLLVVEVLDRPTSWTGVAFAVAAVVQGLALAPVGRVVDTWGRKQVLVGGLTACAVSTAAIPFAPTIAWLIVALCVFGLGSAAMSTAPTALVGDVTGGAGGTPVAVFQMSSDVGSIIGPLAAGFLADHFPLPVAFAVGAILMAGVGLWAAALPSSRRGDSVQA</sequence>
<evidence type="ECO:0000313" key="9">
    <source>
        <dbReference type="Proteomes" id="UP000749311"/>
    </source>
</evidence>
<dbReference type="Gene3D" id="1.20.1250.20">
    <property type="entry name" value="MFS general substrate transporter like domains"/>
    <property type="match status" value="1"/>
</dbReference>
<dbReference type="InterPro" id="IPR011701">
    <property type="entry name" value="MFS"/>
</dbReference>
<feature type="transmembrane region" description="Helical" evidence="6">
    <location>
        <begin position="137"/>
        <end position="160"/>
    </location>
</feature>
<dbReference type="PANTHER" id="PTHR23506">
    <property type="entry name" value="GH10249P"/>
    <property type="match status" value="1"/>
</dbReference>
<protein>
    <submittedName>
        <fullName evidence="8">MFS family permease</fullName>
    </submittedName>
</protein>
<keyword evidence="9" id="KW-1185">Reference proteome</keyword>
<comment type="caution">
    <text evidence="8">The sequence shown here is derived from an EMBL/GenBank/DDBJ whole genome shotgun (WGS) entry which is preliminary data.</text>
</comment>
<keyword evidence="3 6" id="KW-0812">Transmembrane</keyword>
<keyword evidence="2" id="KW-0813">Transport</keyword>
<feature type="transmembrane region" description="Helical" evidence="6">
    <location>
        <begin position="364"/>
        <end position="385"/>
    </location>
</feature>
<proteinExistence type="predicted"/>
<evidence type="ECO:0000256" key="1">
    <source>
        <dbReference type="ARBA" id="ARBA00004651"/>
    </source>
</evidence>
<accession>A0ABX0SH77</accession>
<feature type="transmembrane region" description="Helical" evidence="6">
    <location>
        <begin position="101"/>
        <end position="125"/>
    </location>
</feature>